<reference evidence="6 7" key="1">
    <citation type="submission" date="2016-10" db="EMBL/GenBank/DDBJ databases">
        <authorList>
            <person name="de Groot N.N."/>
        </authorList>
    </citation>
    <scope>NUCLEOTIDE SEQUENCE [LARGE SCALE GENOMIC DNA]</scope>
    <source>
        <strain evidence="6 7">DSM 24956</strain>
    </source>
</reference>
<dbReference type="InterPro" id="IPR050553">
    <property type="entry name" value="Thioredoxin_ResA/DsbE_sf"/>
</dbReference>
<evidence type="ECO:0000256" key="2">
    <source>
        <dbReference type="ARBA" id="ARBA00022748"/>
    </source>
</evidence>
<dbReference type="GO" id="GO:0030313">
    <property type="term" value="C:cell envelope"/>
    <property type="evidence" value="ECO:0007669"/>
    <property type="project" value="UniProtKB-SubCell"/>
</dbReference>
<keyword evidence="3" id="KW-1015">Disulfide bond</keyword>
<dbReference type="GO" id="GO:0016491">
    <property type="term" value="F:oxidoreductase activity"/>
    <property type="evidence" value="ECO:0007669"/>
    <property type="project" value="InterPro"/>
</dbReference>
<dbReference type="Pfam" id="PF14289">
    <property type="entry name" value="DUF4369"/>
    <property type="match status" value="1"/>
</dbReference>
<gene>
    <name evidence="6" type="ORF">SAMN05444411_10741</name>
</gene>
<dbReference type="OrthoDB" id="1069091at2"/>
<dbReference type="InterPro" id="IPR000866">
    <property type="entry name" value="AhpC/TSA"/>
</dbReference>
<dbReference type="EMBL" id="FNNJ01000007">
    <property type="protein sequence ID" value="SDX60901.1"/>
    <property type="molecule type" value="Genomic_DNA"/>
</dbReference>
<dbReference type="InterPro" id="IPR013766">
    <property type="entry name" value="Thioredoxin_domain"/>
</dbReference>
<protein>
    <submittedName>
        <fullName evidence="6">Thiol-disulfide isomerase or thioredoxin</fullName>
    </submittedName>
</protein>
<dbReference type="AlphaFoldDB" id="A0A1H3D3C2"/>
<comment type="subcellular location">
    <subcellularLocation>
        <location evidence="1">Cell envelope</location>
    </subcellularLocation>
</comment>
<dbReference type="Gene3D" id="3.40.30.10">
    <property type="entry name" value="Glutaredoxin"/>
    <property type="match status" value="1"/>
</dbReference>
<keyword evidence="7" id="KW-1185">Reference proteome</keyword>
<dbReference type="InterPro" id="IPR036249">
    <property type="entry name" value="Thioredoxin-like_sf"/>
</dbReference>
<dbReference type="PANTHER" id="PTHR42852">
    <property type="entry name" value="THIOL:DISULFIDE INTERCHANGE PROTEIN DSBE"/>
    <property type="match status" value="1"/>
</dbReference>
<dbReference type="GO" id="GO:0016209">
    <property type="term" value="F:antioxidant activity"/>
    <property type="evidence" value="ECO:0007669"/>
    <property type="project" value="InterPro"/>
</dbReference>
<dbReference type="CDD" id="cd02966">
    <property type="entry name" value="TlpA_like_family"/>
    <property type="match status" value="1"/>
</dbReference>
<dbReference type="Proteomes" id="UP000199595">
    <property type="component" value="Unassembled WGS sequence"/>
</dbReference>
<sequence length="368" mass="42039">MFKKLVFFCTLTLTIVGCTKQPKSFSISGEITSEKNSYAVLSKIDNIYENSQTIIDTLHINKKGEFNAVYFLPSAIYNLKFQNKTIQLALNNNQHLKITGKNTDNLKFKGSKDTQLLVDYEAFRIESLNRLVKSVRKQVASLSKTEENANKIIELRALEIENYTKHINELTEFVKEKMGTSIAVYPTSTRWKGENNLDFYKQLVSNFEDEHPTSEITQQLNNKVNILEKTTVGSTFSTIDLPNNNGEIISLANVKKTYTLIDFWASWCPPCRAESKLLNQTYLTYKSKGFEIYGVSLDKNKERWLKALKKDNRVWPNVSNLKGFKTSIAKEYGITALPTNYLIDSSGKIIAVDIHGKKLKQKIEELLN</sequence>
<evidence type="ECO:0000256" key="1">
    <source>
        <dbReference type="ARBA" id="ARBA00004196"/>
    </source>
</evidence>
<dbReference type="RefSeq" id="WP_090124043.1">
    <property type="nucleotide sequence ID" value="NZ_FNNJ01000007.1"/>
</dbReference>
<evidence type="ECO:0000256" key="3">
    <source>
        <dbReference type="ARBA" id="ARBA00023157"/>
    </source>
</evidence>
<dbReference type="PROSITE" id="PS51352">
    <property type="entry name" value="THIOREDOXIN_2"/>
    <property type="match status" value="1"/>
</dbReference>
<dbReference type="GO" id="GO:0017004">
    <property type="term" value="P:cytochrome complex assembly"/>
    <property type="evidence" value="ECO:0007669"/>
    <property type="project" value="UniProtKB-KW"/>
</dbReference>
<keyword evidence="6" id="KW-0413">Isomerase</keyword>
<evidence type="ECO:0000313" key="7">
    <source>
        <dbReference type="Proteomes" id="UP000199595"/>
    </source>
</evidence>
<proteinExistence type="predicted"/>
<evidence type="ECO:0000259" key="5">
    <source>
        <dbReference type="PROSITE" id="PS51352"/>
    </source>
</evidence>
<dbReference type="PROSITE" id="PS00194">
    <property type="entry name" value="THIOREDOXIN_1"/>
    <property type="match status" value="1"/>
</dbReference>
<feature type="domain" description="Thioredoxin" evidence="5">
    <location>
        <begin position="230"/>
        <end position="368"/>
    </location>
</feature>
<evidence type="ECO:0000256" key="4">
    <source>
        <dbReference type="ARBA" id="ARBA00023284"/>
    </source>
</evidence>
<dbReference type="InterPro" id="IPR025380">
    <property type="entry name" value="DUF4369"/>
</dbReference>
<dbReference type="PANTHER" id="PTHR42852:SF6">
    <property type="entry name" value="THIOL:DISULFIDE INTERCHANGE PROTEIN DSBE"/>
    <property type="match status" value="1"/>
</dbReference>
<evidence type="ECO:0000313" key="6">
    <source>
        <dbReference type="EMBL" id="SDX60901.1"/>
    </source>
</evidence>
<organism evidence="6 7">
    <name type="scientific">Lutibacter oricola</name>
    <dbReference type="NCBI Taxonomy" id="762486"/>
    <lineage>
        <taxon>Bacteria</taxon>
        <taxon>Pseudomonadati</taxon>
        <taxon>Bacteroidota</taxon>
        <taxon>Flavobacteriia</taxon>
        <taxon>Flavobacteriales</taxon>
        <taxon>Flavobacteriaceae</taxon>
        <taxon>Lutibacter</taxon>
    </lineage>
</organism>
<dbReference type="Pfam" id="PF00578">
    <property type="entry name" value="AhpC-TSA"/>
    <property type="match status" value="1"/>
</dbReference>
<name>A0A1H3D3C2_9FLAO</name>
<keyword evidence="2" id="KW-0201">Cytochrome c-type biogenesis</keyword>
<dbReference type="SUPFAM" id="SSF52833">
    <property type="entry name" value="Thioredoxin-like"/>
    <property type="match status" value="1"/>
</dbReference>
<dbReference type="InterPro" id="IPR017937">
    <property type="entry name" value="Thioredoxin_CS"/>
</dbReference>
<dbReference type="GO" id="GO:0016853">
    <property type="term" value="F:isomerase activity"/>
    <property type="evidence" value="ECO:0007669"/>
    <property type="project" value="UniProtKB-KW"/>
</dbReference>
<keyword evidence="4" id="KW-0676">Redox-active center</keyword>
<dbReference type="PROSITE" id="PS51257">
    <property type="entry name" value="PROKAR_LIPOPROTEIN"/>
    <property type="match status" value="1"/>
</dbReference>
<dbReference type="STRING" id="762486.SAMN05444411_10741"/>
<accession>A0A1H3D3C2</accession>